<protein>
    <submittedName>
        <fullName evidence="2">Uncharacterized protein</fullName>
    </submittedName>
</protein>
<accession>A0A218WUM6</accession>
<feature type="compositionally biased region" description="Low complexity" evidence="1">
    <location>
        <begin position="11"/>
        <end position="24"/>
    </location>
</feature>
<dbReference type="Proteomes" id="UP000197138">
    <property type="component" value="Unassembled WGS sequence"/>
</dbReference>
<feature type="region of interest" description="Disordered" evidence="1">
    <location>
        <begin position="1"/>
        <end position="24"/>
    </location>
</feature>
<dbReference type="EMBL" id="MTKT01003224">
    <property type="protein sequence ID" value="OWM76229.1"/>
    <property type="molecule type" value="Genomic_DNA"/>
</dbReference>
<gene>
    <name evidence="2" type="ORF">CDL15_Pgr009875</name>
</gene>
<name>A0A218WUM6_PUNGR</name>
<reference evidence="3" key="1">
    <citation type="journal article" date="2017" name="Plant J.">
        <title>The pomegranate (Punica granatum L.) genome and the genomics of punicalagin biosynthesis.</title>
        <authorList>
            <person name="Qin G."/>
            <person name="Xu C."/>
            <person name="Ming R."/>
            <person name="Tang H."/>
            <person name="Guyot R."/>
            <person name="Kramer E.M."/>
            <person name="Hu Y."/>
            <person name="Yi X."/>
            <person name="Qi Y."/>
            <person name="Xu X."/>
            <person name="Gao Z."/>
            <person name="Pan H."/>
            <person name="Jian J."/>
            <person name="Tian Y."/>
            <person name="Yue Z."/>
            <person name="Xu Y."/>
        </authorList>
    </citation>
    <scope>NUCLEOTIDE SEQUENCE [LARGE SCALE GENOMIC DNA]</scope>
    <source>
        <strain evidence="3">cv. Dabenzi</strain>
    </source>
</reference>
<dbReference type="PANTHER" id="PTHR31903:SF4">
    <property type="entry name" value="OS11G0490300 PROTEIN"/>
    <property type="match status" value="1"/>
</dbReference>
<evidence type="ECO:0000313" key="2">
    <source>
        <dbReference type="EMBL" id="OWM76229.1"/>
    </source>
</evidence>
<proteinExistence type="predicted"/>
<feature type="region of interest" description="Disordered" evidence="1">
    <location>
        <begin position="69"/>
        <end position="99"/>
    </location>
</feature>
<dbReference type="PANTHER" id="PTHR31903">
    <property type="entry name" value="F12F1.11-RELATED"/>
    <property type="match status" value="1"/>
</dbReference>
<sequence>MKIKHKGKIYPSPSSSSSSSASMSSPCSRDVLSVMKLLPAAILALASVLSLEDRDVLAYMIMRSLNSSNMSSLSSENSKGSKRSSKKQPSGGGGAAGGVGGGTHKPPVFGCDCFDCYTSYWLRWDSSPNRELIHQVIEAFEEHLTTGEASSRRTGRGKRRDKPGLRVAAQPDPALPPPPHPPASAQPGDSAPDQNCLLESDAVSISTAVDELRAVVVSTENEAAVPVTSPEEEVEVEPAAAPEATEGMGRGGSPELGVVAVAGSTGGSHHKGLARKVLPDVLGLLNSRLWNLWGPNV</sequence>
<organism evidence="2 3">
    <name type="scientific">Punica granatum</name>
    <name type="common">Pomegranate</name>
    <dbReference type="NCBI Taxonomy" id="22663"/>
    <lineage>
        <taxon>Eukaryota</taxon>
        <taxon>Viridiplantae</taxon>
        <taxon>Streptophyta</taxon>
        <taxon>Embryophyta</taxon>
        <taxon>Tracheophyta</taxon>
        <taxon>Spermatophyta</taxon>
        <taxon>Magnoliopsida</taxon>
        <taxon>eudicotyledons</taxon>
        <taxon>Gunneridae</taxon>
        <taxon>Pentapetalae</taxon>
        <taxon>rosids</taxon>
        <taxon>malvids</taxon>
        <taxon>Myrtales</taxon>
        <taxon>Lythraceae</taxon>
        <taxon>Punica</taxon>
    </lineage>
</organism>
<feature type="region of interest" description="Disordered" evidence="1">
    <location>
        <begin position="146"/>
        <end position="195"/>
    </location>
</feature>
<dbReference type="AlphaFoldDB" id="A0A218WUM6"/>
<comment type="caution">
    <text evidence="2">The sequence shown here is derived from an EMBL/GenBank/DDBJ whole genome shotgun (WGS) entry which is preliminary data.</text>
</comment>
<evidence type="ECO:0000256" key="1">
    <source>
        <dbReference type="SAM" id="MobiDB-lite"/>
    </source>
</evidence>
<feature type="compositionally biased region" description="Low complexity" evidence="1">
    <location>
        <begin position="69"/>
        <end position="78"/>
    </location>
</feature>
<evidence type="ECO:0000313" key="3">
    <source>
        <dbReference type="Proteomes" id="UP000197138"/>
    </source>
</evidence>
<feature type="compositionally biased region" description="Pro residues" evidence="1">
    <location>
        <begin position="173"/>
        <end position="184"/>
    </location>
</feature>
<feature type="compositionally biased region" description="Gly residues" evidence="1">
    <location>
        <begin position="90"/>
        <end position="99"/>
    </location>
</feature>